<proteinExistence type="predicted"/>
<keyword evidence="2" id="KW-1185">Reference proteome</keyword>
<name>A0A517Y4K0_9BACT</name>
<evidence type="ECO:0000313" key="1">
    <source>
        <dbReference type="EMBL" id="QDU25147.1"/>
    </source>
</evidence>
<sequence>MGLKDWFARKTPLQLALERGQKPDGKLADEIDKLGEYTVSAQGDGEAIAAALALLDESPRTHAAWLRPLTGLLQDVEDAECAAFPPIMESALPALISVVEAGLADRQLFERDDLLFALKILAMYGTDEGTDTVIRAALQELDADDYMWSVILGNYGREGHPQAERLFAALADPLPTKFLAVSLLDAANSARLSGGDFIHPFDSPAGISRLEGWLTDPDPEHASYAVSAAAALPFLDHSDRDGLLALALDHASDNVQLEGAWVAAKVGREAGIQQLARYCLDINHSDVACHYLKELDREDAIPPECQDPTFRAQAEFARWLAHPCELGEAPDELELVDHRELAWPPARDICPVWLFRFRKLDRTGLAEDHVDVGMVGSVTFCLFTYQLNQRSPEDCYAIHCYWELTTQELISELELPPNSHEYDHLLRQYAGSDLSEVVLETVVEPASSLNYPQALVGIATAQRAGEPGWVVLDGPRSRFYAAAEMPAGERTGQVLKVHVGRELLGFREAVDRSAYLRPESNKPSAADFIATYEGYLQQAANLAEAEKLLGGNSLLKGKFERYVEAIVETTARDKPEVTLAAYQQLLAAVQRLPAEMQSEMFDTFSPLGEAALLAIAALKELGRRNELLEVVRTFEPHWPHNLGYSSLGAAAQAGGDLALAESLLLKLHANDRASWSDATDMLASIWLRQGKVAEAQQLVLKAIREVQETARDCTGKSLAEQEEIFQKHREFLRLLPQGPQLLEAEQVPITLLTEVDSIDLFGDEELK</sequence>
<dbReference type="RefSeq" id="WP_145083589.1">
    <property type="nucleotide sequence ID" value="NZ_CP036274.1"/>
</dbReference>
<organism evidence="1 2">
    <name type="scientific">Anatilimnocola aggregata</name>
    <dbReference type="NCBI Taxonomy" id="2528021"/>
    <lineage>
        <taxon>Bacteria</taxon>
        <taxon>Pseudomonadati</taxon>
        <taxon>Planctomycetota</taxon>
        <taxon>Planctomycetia</taxon>
        <taxon>Pirellulales</taxon>
        <taxon>Pirellulaceae</taxon>
        <taxon>Anatilimnocola</taxon>
    </lineage>
</organism>
<reference evidence="1 2" key="1">
    <citation type="submission" date="2019-02" db="EMBL/GenBank/DDBJ databases">
        <title>Deep-cultivation of Planctomycetes and their phenomic and genomic characterization uncovers novel biology.</title>
        <authorList>
            <person name="Wiegand S."/>
            <person name="Jogler M."/>
            <person name="Boedeker C."/>
            <person name="Pinto D."/>
            <person name="Vollmers J."/>
            <person name="Rivas-Marin E."/>
            <person name="Kohn T."/>
            <person name="Peeters S.H."/>
            <person name="Heuer A."/>
            <person name="Rast P."/>
            <person name="Oberbeckmann S."/>
            <person name="Bunk B."/>
            <person name="Jeske O."/>
            <person name="Meyerdierks A."/>
            <person name="Storesund J.E."/>
            <person name="Kallscheuer N."/>
            <person name="Luecker S."/>
            <person name="Lage O.M."/>
            <person name="Pohl T."/>
            <person name="Merkel B.J."/>
            <person name="Hornburger P."/>
            <person name="Mueller R.-W."/>
            <person name="Bruemmer F."/>
            <person name="Labrenz M."/>
            <person name="Spormann A.M."/>
            <person name="Op den Camp H."/>
            <person name="Overmann J."/>
            <person name="Amann R."/>
            <person name="Jetten M.S.M."/>
            <person name="Mascher T."/>
            <person name="Medema M.H."/>
            <person name="Devos D.P."/>
            <person name="Kaster A.-K."/>
            <person name="Ovreas L."/>
            <person name="Rohde M."/>
            <person name="Galperin M.Y."/>
            <person name="Jogler C."/>
        </authorList>
    </citation>
    <scope>NUCLEOTIDE SEQUENCE [LARGE SCALE GENOMIC DNA]</scope>
    <source>
        <strain evidence="1 2">ETA_A8</strain>
    </source>
</reference>
<dbReference type="Proteomes" id="UP000315017">
    <property type="component" value="Chromosome"/>
</dbReference>
<dbReference type="EMBL" id="CP036274">
    <property type="protein sequence ID" value="QDU25147.1"/>
    <property type="molecule type" value="Genomic_DNA"/>
</dbReference>
<evidence type="ECO:0000313" key="2">
    <source>
        <dbReference type="Proteomes" id="UP000315017"/>
    </source>
</evidence>
<dbReference type="KEGG" id="aagg:ETAA8_02090"/>
<accession>A0A517Y4K0</accession>
<protein>
    <submittedName>
        <fullName evidence="1">Uncharacterized protein</fullName>
    </submittedName>
</protein>
<dbReference type="OrthoDB" id="210909at2"/>
<gene>
    <name evidence="1" type="ORF">ETAA8_02090</name>
</gene>
<dbReference type="AlphaFoldDB" id="A0A517Y4K0"/>